<dbReference type="Proteomes" id="UP000011713">
    <property type="component" value="Unassembled WGS sequence"/>
</dbReference>
<proteinExistence type="predicted"/>
<dbReference type="EnsemblProtists" id="HpaT804245">
    <property type="protein sequence ID" value="HpaP804245"/>
    <property type="gene ID" value="HpaG804245"/>
</dbReference>
<evidence type="ECO:0000313" key="2">
    <source>
        <dbReference type="EnsemblProtists" id="HpaP804245"/>
    </source>
</evidence>
<protein>
    <submittedName>
        <fullName evidence="2">Uncharacterized protein</fullName>
    </submittedName>
</protein>
<name>M4BD78_HYAAE</name>
<reference evidence="3" key="1">
    <citation type="journal article" date="2010" name="Science">
        <title>Signatures of adaptation to obligate biotrophy in the Hyaloperonospora arabidopsidis genome.</title>
        <authorList>
            <person name="Baxter L."/>
            <person name="Tripathy S."/>
            <person name="Ishaque N."/>
            <person name="Boot N."/>
            <person name="Cabral A."/>
            <person name="Kemen E."/>
            <person name="Thines M."/>
            <person name="Ah-Fong A."/>
            <person name="Anderson R."/>
            <person name="Badejoko W."/>
            <person name="Bittner-Eddy P."/>
            <person name="Boore J.L."/>
            <person name="Chibucos M.C."/>
            <person name="Coates M."/>
            <person name="Dehal P."/>
            <person name="Delehaunty K."/>
            <person name="Dong S."/>
            <person name="Downton P."/>
            <person name="Dumas B."/>
            <person name="Fabro G."/>
            <person name="Fronick C."/>
            <person name="Fuerstenberg S.I."/>
            <person name="Fulton L."/>
            <person name="Gaulin E."/>
            <person name="Govers F."/>
            <person name="Hughes L."/>
            <person name="Humphray S."/>
            <person name="Jiang R.H."/>
            <person name="Judelson H."/>
            <person name="Kamoun S."/>
            <person name="Kyung K."/>
            <person name="Meijer H."/>
            <person name="Minx P."/>
            <person name="Morris P."/>
            <person name="Nelson J."/>
            <person name="Phuntumart V."/>
            <person name="Qutob D."/>
            <person name="Rehmany A."/>
            <person name="Rougon-Cardoso A."/>
            <person name="Ryden P."/>
            <person name="Torto-Alalibo T."/>
            <person name="Studholme D."/>
            <person name="Wang Y."/>
            <person name="Win J."/>
            <person name="Wood J."/>
            <person name="Clifton S.W."/>
            <person name="Rogers J."/>
            <person name="Van den Ackerveken G."/>
            <person name="Jones J.D."/>
            <person name="McDowell J.M."/>
            <person name="Beynon J."/>
            <person name="Tyler B.M."/>
        </authorList>
    </citation>
    <scope>NUCLEOTIDE SEQUENCE [LARGE SCALE GENOMIC DNA]</scope>
    <source>
        <strain evidence="3">Emoy2</strain>
    </source>
</reference>
<feature type="region of interest" description="Disordered" evidence="1">
    <location>
        <begin position="1"/>
        <end position="43"/>
    </location>
</feature>
<feature type="compositionally biased region" description="Basic and acidic residues" evidence="1">
    <location>
        <begin position="16"/>
        <end position="26"/>
    </location>
</feature>
<accession>M4BD78</accession>
<dbReference type="EMBL" id="JH598152">
    <property type="status" value="NOT_ANNOTATED_CDS"/>
    <property type="molecule type" value="Genomic_DNA"/>
</dbReference>
<sequence>MSGSRAGKLRKRFLRSRKESNDRWKELSGCTDSTPASDTGLVDQKEPVTHVETPLTEASNVFCRSFTSF</sequence>
<reference evidence="2" key="2">
    <citation type="submission" date="2015-06" db="UniProtKB">
        <authorList>
            <consortium name="EnsemblProtists"/>
        </authorList>
    </citation>
    <scope>IDENTIFICATION</scope>
    <source>
        <strain evidence="2">Emoy2</strain>
    </source>
</reference>
<organism evidence="2 3">
    <name type="scientific">Hyaloperonospora arabidopsidis (strain Emoy2)</name>
    <name type="common">Downy mildew agent</name>
    <name type="synonym">Peronospora arabidopsidis</name>
    <dbReference type="NCBI Taxonomy" id="559515"/>
    <lineage>
        <taxon>Eukaryota</taxon>
        <taxon>Sar</taxon>
        <taxon>Stramenopiles</taxon>
        <taxon>Oomycota</taxon>
        <taxon>Peronosporomycetes</taxon>
        <taxon>Peronosporales</taxon>
        <taxon>Peronosporaceae</taxon>
        <taxon>Hyaloperonospora</taxon>
    </lineage>
</organism>
<evidence type="ECO:0000313" key="3">
    <source>
        <dbReference type="Proteomes" id="UP000011713"/>
    </source>
</evidence>
<dbReference type="AlphaFoldDB" id="M4BD78"/>
<keyword evidence="3" id="KW-1185">Reference proteome</keyword>
<dbReference type="InParanoid" id="M4BD78"/>
<dbReference type="HOGENOM" id="CLU_2781328_0_0_1"/>
<dbReference type="VEuPathDB" id="FungiDB:HpaG804245"/>
<evidence type="ECO:0000256" key="1">
    <source>
        <dbReference type="SAM" id="MobiDB-lite"/>
    </source>
</evidence>